<evidence type="ECO:0000313" key="3">
    <source>
        <dbReference type="Proteomes" id="UP000284763"/>
    </source>
</evidence>
<comment type="caution">
    <text evidence="2">The sequence shown here is derived from an EMBL/GenBank/DDBJ whole genome shotgun (WGS) entry which is preliminary data.</text>
</comment>
<dbReference type="GO" id="GO:0016740">
    <property type="term" value="F:transferase activity"/>
    <property type="evidence" value="ECO:0007669"/>
    <property type="project" value="TreeGrafter"/>
</dbReference>
<feature type="domain" description="Metallo-beta-lactamase" evidence="1">
    <location>
        <begin position="19"/>
        <end position="193"/>
    </location>
</feature>
<dbReference type="InterPro" id="IPR001279">
    <property type="entry name" value="Metallo-B-lactamas"/>
</dbReference>
<sequence>MKLTVVYDNEASSGLRDGWGFACYIESEDMNILFDTGWDGEILLGNMFSLDINPNDVDTIIISHHHWDHIGGLPTFLSINPDVDVIVPHSFSCALKKEIQARISGKVIEIRSKRKITTNIYTTGELGVDLKEQSLILKSKQGSTILSGCSHPTLKITMTSLDDNENIFGFIGGLHDSEEFDFMDKFTFIAAGHCTKHKDVIKNIYPGIFENIFAGYVKILKQ</sequence>
<dbReference type="SMART" id="SM00849">
    <property type="entry name" value="Lactamase_B"/>
    <property type="match status" value="1"/>
</dbReference>
<accession>A0A424YZS7</accession>
<dbReference type="InterPro" id="IPR036866">
    <property type="entry name" value="RibonucZ/Hydroxyglut_hydro"/>
</dbReference>
<organism evidence="2 3">
    <name type="scientific">Methanosalsum natronophilum</name>
    <dbReference type="NCBI Taxonomy" id="768733"/>
    <lineage>
        <taxon>Archaea</taxon>
        <taxon>Methanobacteriati</taxon>
        <taxon>Methanobacteriota</taxon>
        <taxon>Stenosarchaea group</taxon>
        <taxon>Methanomicrobia</taxon>
        <taxon>Methanosarcinales</taxon>
        <taxon>Methanosarcinaceae</taxon>
        <taxon>Methanosalsum</taxon>
    </lineage>
</organism>
<proteinExistence type="predicted"/>
<dbReference type="SUPFAM" id="SSF56281">
    <property type="entry name" value="Metallo-hydrolase/oxidoreductase"/>
    <property type="match status" value="1"/>
</dbReference>
<reference evidence="2 3" key="1">
    <citation type="submission" date="2018-08" db="EMBL/GenBank/DDBJ databases">
        <title>The metabolism and importance of syntrophic acetate oxidation coupled to methane or sulfide production in haloalkaline environments.</title>
        <authorList>
            <person name="Timmers P.H.A."/>
            <person name="Vavourakis C.D."/>
            <person name="Sorokin D.Y."/>
            <person name="Sinninghe Damste J.S."/>
            <person name="Muyzer G."/>
            <person name="Stams A.J.M."/>
            <person name="Plugge C.M."/>
        </authorList>
    </citation>
    <scope>NUCLEOTIDE SEQUENCE [LARGE SCALE GENOMIC DNA]</scope>
    <source>
        <strain evidence="2">MSAO_Arc3</strain>
    </source>
</reference>
<dbReference type="Pfam" id="PF00753">
    <property type="entry name" value="Lactamase_B"/>
    <property type="match status" value="1"/>
</dbReference>
<name>A0A424YZS7_9EURY</name>
<dbReference type="CDD" id="cd07713">
    <property type="entry name" value="DHPS-like_MBL-fold"/>
    <property type="match status" value="1"/>
</dbReference>
<evidence type="ECO:0000313" key="2">
    <source>
        <dbReference type="EMBL" id="RQD87032.1"/>
    </source>
</evidence>
<dbReference type="Gene3D" id="3.60.15.10">
    <property type="entry name" value="Ribonuclease Z/Hydroxyacylglutathione hydrolase-like"/>
    <property type="match status" value="1"/>
</dbReference>
<dbReference type="InterPro" id="IPR041712">
    <property type="entry name" value="DHPS-like_MBL-fold"/>
</dbReference>
<dbReference type="AlphaFoldDB" id="A0A424YZS7"/>
<dbReference type="Proteomes" id="UP000284763">
    <property type="component" value="Unassembled WGS sequence"/>
</dbReference>
<dbReference type="GO" id="GO:0016787">
    <property type="term" value="F:hydrolase activity"/>
    <property type="evidence" value="ECO:0007669"/>
    <property type="project" value="UniProtKB-KW"/>
</dbReference>
<protein>
    <submittedName>
        <fullName evidence="2">MBL fold metallo-hydrolase</fullName>
    </submittedName>
</protein>
<dbReference type="PANTHER" id="PTHR13754">
    <property type="entry name" value="METALLO-BETA-LACTAMASE SUPERFAMILY PROTEIN"/>
    <property type="match status" value="1"/>
</dbReference>
<dbReference type="EMBL" id="QZAB01000243">
    <property type="protein sequence ID" value="RQD87032.1"/>
    <property type="molecule type" value="Genomic_DNA"/>
</dbReference>
<gene>
    <name evidence="2" type="ORF">D5R95_03655</name>
</gene>
<dbReference type="PANTHER" id="PTHR13754:SF13">
    <property type="entry name" value="METALLO-BETA-LACTAMASE SUPERFAMILY PROTEIN (AFU_ORTHOLOGUE AFUA_3G07630)"/>
    <property type="match status" value="1"/>
</dbReference>
<evidence type="ECO:0000259" key="1">
    <source>
        <dbReference type="SMART" id="SM00849"/>
    </source>
</evidence>
<keyword evidence="2" id="KW-0378">Hydrolase</keyword>
<dbReference type="InterPro" id="IPR052926">
    <property type="entry name" value="Metallo-beta-lactamase_dom"/>
</dbReference>